<sequence>MKFSKLKRRQEAAVQEAQGIIDSPRPLQFNATKFVIYRERLKYLIGALLNACGIAGVVQEIEFYDEVTGQQFSVRIDRYFTTISVGPRDYSFRRLTGKFDGTGYQMKCPIPPADLEVAKKNRGCKRSL</sequence>
<organism evidence="1">
    <name type="scientific">marine sediment metagenome</name>
    <dbReference type="NCBI Taxonomy" id="412755"/>
    <lineage>
        <taxon>unclassified sequences</taxon>
        <taxon>metagenomes</taxon>
        <taxon>ecological metagenomes</taxon>
    </lineage>
</organism>
<gene>
    <name evidence="1" type="ORF">LCGC14_2740300</name>
</gene>
<accession>A0A0F9BDI2</accession>
<dbReference type="AlphaFoldDB" id="A0A0F9BDI2"/>
<name>A0A0F9BDI2_9ZZZZ</name>
<proteinExistence type="predicted"/>
<dbReference type="EMBL" id="LAZR01049832">
    <property type="protein sequence ID" value="KKK88719.1"/>
    <property type="molecule type" value="Genomic_DNA"/>
</dbReference>
<comment type="caution">
    <text evidence="1">The sequence shown here is derived from an EMBL/GenBank/DDBJ whole genome shotgun (WGS) entry which is preliminary data.</text>
</comment>
<protein>
    <submittedName>
        <fullName evidence="1">Uncharacterized protein</fullName>
    </submittedName>
</protein>
<evidence type="ECO:0000313" key="1">
    <source>
        <dbReference type="EMBL" id="KKK88719.1"/>
    </source>
</evidence>
<reference evidence="1" key="1">
    <citation type="journal article" date="2015" name="Nature">
        <title>Complex archaea that bridge the gap between prokaryotes and eukaryotes.</title>
        <authorList>
            <person name="Spang A."/>
            <person name="Saw J.H."/>
            <person name="Jorgensen S.L."/>
            <person name="Zaremba-Niedzwiedzka K."/>
            <person name="Martijn J."/>
            <person name="Lind A.E."/>
            <person name="van Eijk R."/>
            <person name="Schleper C."/>
            <person name="Guy L."/>
            <person name="Ettema T.J."/>
        </authorList>
    </citation>
    <scope>NUCLEOTIDE SEQUENCE</scope>
</reference>